<evidence type="ECO:0000256" key="1">
    <source>
        <dbReference type="ARBA" id="ARBA00004319"/>
    </source>
</evidence>
<keyword evidence="7" id="KW-0732">Signal</keyword>
<comment type="caution">
    <text evidence="8">The sequence shown here is derived from an EMBL/GenBank/DDBJ whole genome shotgun (WGS) entry which is preliminary data.</text>
</comment>
<dbReference type="Gene3D" id="2.60.34.10">
    <property type="entry name" value="Substrate Binding Domain Of DNAk, Chain A, domain 1"/>
    <property type="match status" value="1"/>
</dbReference>
<name>A0AAV0IQB7_9ROSI</name>
<feature type="signal peptide" evidence="7">
    <location>
        <begin position="1"/>
        <end position="27"/>
    </location>
</feature>
<keyword evidence="9" id="KW-1185">Reference proteome</keyword>
<dbReference type="SUPFAM" id="SSF100934">
    <property type="entry name" value="Heat shock protein 70kD (HSP70), C-terminal subdomain"/>
    <property type="match status" value="1"/>
</dbReference>
<dbReference type="PROSITE" id="PS00329">
    <property type="entry name" value="HSP70_2"/>
    <property type="match status" value="1"/>
</dbReference>
<evidence type="ECO:0000256" key="6">
    <source>
        <dbReference type="SAM" id="MobiDB-lite"/>
    </source>
</evidence>
<organism evidence="8 9">
    <name type="scientific">Linum tenue</name>
    <dbReference type="NCBI Taxonomy" id="586396"/>
    <lineage>
        <taxon>Eukaryota</taxon>
        <taxon>Viridiplantae</taxon>
        <taxon>Streptophyta</taxon>
        <taxon>Embryophyta</taxon>
        <taxon>Tracheophyta</taxon>
        <taxon>Spermatophyta</taxon>
        <taxon>Magnoliopsida</taxon>
        <taxon>eudicotyledons</taxon>
        <taxon>Gunneridae</taxon>
        <taxon>Pentapetalae</taxon>
        <taxon>rosids</taxon>
        <taxon>fabids</taxon>
        <taxon>Malpighiales</taxon>
        <taxon>Linaceae</taxon>
        <taxon>Linum</taxon>
    </lineage>
</organism>
<gene>
    <name evidence="8" type="ORF">LITE_LOCUS10392</name>
</gene>
<evidence type="ECO:0000313" key="9">
    <source>
        <dbReference type="Proteomes" id="UP001154282"/>
    </source>
</evidence>
<dbReference type="PROSITE" id="PS01036">
    <property type="entry name" value="HSP70_3"/>
    <property type="match status" value="1"/>
</dbReference>
<dbReference type="SUPFAM" id="SSF53067">
    <property type="entry name" value="Actin-like ATPase domain"/>
    <property type="match status" value="2"/>
</dbReference>
<dbReference type="FunFam" id="3.30.30.30:FF:000005">
    <property type="entry name" value="Heat shock protein ssb1"/>
    <property type="match status" value="1"/>
</dbReference>
<protein>
    <submittedName>
        <fullName evidence="8">Uncharacterized protein</fullName>
    </submittedName>
</protein>
<keyword evidence="3" id="KW-0256">Endoplasmic reticulum</keyword>
<accession>A0AAV0IQB7</accession>
<dbReference type="EMBL" id="CAMGYJ010000004">
    <property type="protein sequence ID" value="CAI0399612.1"/>
    <property type="molecule type" value="Genomic_DNA"/>
</dbReference>
<dbReference type="PROSITE" id="PS00297">
    <property type="entry name" value="HSP70_1"/>
    <property type="match status" value="1"/>
</dbReference>
<dbReference type="GO" id="GO:0005524">
    <property type="term" value="F:ATP binding"/>
    <property type="evidence" value="ECO:0007669"/>
    <property type="project" value="UniProtKB-KW"/>
</dbReference>
<feature type="compositionally biased region" description="Acidic residues" evidence="6">
    <location>
        <begin position="611"/>
        <end position="623"/>
    </location>
</feature>
<dbReference type="GO" id="GO:0005788">
    <property type="term" value="C:endoplasmic reticulum lumen"/>
    <property type="evidence" value="ECO:0007669"/>
    <property type="project" value="UniProtKB-SubCell"/>
</dbReference>
<reference evidence="8" key="1">
    <citation type="submission" date="2022-08" db="EMBL/GenBank/DDBJ databases">
        <authorList>
            <person name="Gutierrez-Valencia J."/>
        </authorList>
    </citation>
    <scope>NUCLEOTIDE SEQUENCE</scope>
</reference>
<proteinExistence type="inferred from homology"/>
<dbReference type="InterPro" id="IPR042050">
    <property type="entry name" value="BIP_NBD"/>
</dbReference>
<dbReference type="InterPro" id="IPR029048">
    <property type="entry name" value="HSP70_C_sf"/>
</dbReference>
<dbReference type="Pfam" id="PF00012">
    <property type="entry name" value="HSP70"/>
    <property type="match status" value="2"/>
</dbReference>
<dbReference type="GO" id="GO:0140662">
    <property type="term" value="F:ATP-dependent protein folding chaperone"/>
    <property type="evidence" value="ECO:0007669"/>
    <property type="project" value="InterPro"/>
</dbReference>
<dbReference type="FunFam" id="3.90.640.10:FF:000002">
    <property type="entry name" value="Heat shock 70 kDa"/>
    <property type="match status" value="1"/>
</dbReference>
<dbReference type="Gene3D" id="3.30.420.40">
    <property type="match status" value="3"/>
</dbReference>
<dbReference type="AlphaFoldDB" id="A0AAV0IQB7"/>
<evidence type="ECO:0000256" key="4">
    <source>
        <dbReference type="ARBA" id="ARBA00022840"/>
    </source>
</evidence>
<dbReference type="InterPro" id="IPR029047">
    <property type="entry name" value="HSP70_peptide-bd_sf"/>
</dbReference>
<evidence type="ECO:0000256" key="5">
    <source>
        <dbReference type="RuleBase" id="RU003322"/>
    </source>
</evidence>
<evidence type="ECO:0000256" key="2">
    <source>
        <dbReference type="ARBA" id="ARBA00022741"/>
    </source>
</evidence>
<dbReference type="Gene3D" id="1.20.1270.10">
    <property type="match status" value="1"/>
</dbReference>
<dbReference type="InterPro" id="IPR043129">
    <property type="entry name" value="ATPase_NBD"/>
</dbReference>
<comment type="subcellular location">
    <subcellularLocation>
        <location evidence="1">Endoplasmic reticulum lumen</location>
    </subcellularLocation>
</comment>
<dbReference type="Gene3D" id="3.90.640.10">
    <property type="entry name" value="Actin, Chain A, domain 4"/>
    <property type="match status" value="1"/>
</dbReference>
<dbReference type="InterPro" id="IPR013126">
    <property type="entry name" value="Hsp_70_fam"/>
</dbReference>
<dbReference type="Proteomes" id="UP001154282">
    <property type="component" value="Unassembled WGS sequence"/>
</dbReference>
<keyword evidence="4 5" id="KW-0067">ATP-binding</keyword>
<keyword evidence="2 5" id="KW-0547">Nucleotide-binding</keyword>
<dbReference type="InterPro" id="IPR018181">
    <property type="entry name" value="Heat_shock_70_CS"/>
</dbReference>
<evidence type="ECO:0000313" key="8">
    <source>
        <dbReference type="EMBL" id="CAI0399612.1"/>
    </source>
</evidence>
<feature type="chain" id="PRO_5043628357" evidence="7">
    <location>
        <begin position="28"/>
        <end position="623"/>
    </location>
</feature>
<evidence type="ECO:0000256" key="3">
    <source>
        <dbReference type="ARBA" id="ARBA00022824"/>
    </source>
</evidence>
<dbReference type="PANTHER" id="PTHR19375">
    <property type="entry name" value="HEAT SHOCK PROTEIN 70KDA"/>
    <property type="match status" value="1"/>
</dbReference>
<dbReference type="FunFam" id="3.30.420.40:FF:000026">
    <property type="entry name" value="Heat shock protein 70"/>
    <property type="match status" value="1"/>
</dbReference>
<comment type="similarity">
    <text evidence="5">Belongs to the heat shock protein 70 family.</text>
</comment>
<dbReference type="PRINTS" id="PR00301">
    <property type="entry name" value="HEATSHOCK70"/>
</dbReference>
<dbReference type="CDD" id="cd10241">
    <property type="entry name" value="ASKHA_NBD_HSP70_BiP"/>
    <property type="match status" value="1"/>
</dbReference>
<sequence length="623" mass="68882">MAVKTSNLALILLIVSAFLLAASAAAAAEGEWTPKLGTVIGIDLGTTYSCVAVSRNGHVEIIANDQGNRITPSWVGFTDSERLIGEAAKNQAPQNPERTIFDAKRLIGRRFDDPEVQKDLKLLPYKVVNKKGKPYVEVRKDGETKTFSPEEISAMVLNKMKETAESFLGEKVKHAVITVPAYFNDAQRQATKDAGTIAGMNVVRIINEPTAAAIAYGLDQKGKEKNILVFDLGGGTFDVSILTIDNGVFEVLATSDISKDNKALGKLRRECERAKRALSSQHQVRVEIESLFDGVDFSEPLTRARFEEMNMDLFKKTLRPVKKAMEDARLKKSEIDEIVLVGGSTRIPKVRELLKEMFDGKEPNQGVNPDEAVAYDILLIDLTPLSLGIETVGGVMTKLIPRNTAIPAKKSQVFSTYQDQQTTVSIKVYQGERALTKDCKELGQFDLSGIPPAPRGVPQIEVTFEVDVNGILSVTAEDKAAKKSQSLTITNHKGTLSQEEIEMKVKEAEEMEEEDRQVKERIDSRNKLESYVYNMKSTVGDGNGVGGKIGEEEKEKVERVLKEALEWLEENEGVAGKDDYDEKLKEVEDVCNPVIKGVYEQQQQQSGRNDGEDDDEEGSYDEL</sequence>
<feature type="region of interest" description="Disordered" evidence="6">
    <location>
        <begin position="595"/>
        <end position="623"/>
    </location>
</feature>
<dbReference type="SUPFAM" id="SSF100920">
    <property type="entry name" value="Heat shock protein 70kD (HSP70), peptide-binding domain"/>
    <property type="match status" value="1"/>
</dbReference>
<dbReference type="FunFam" id="2.60.34.10:FF:000014">
    <property type="entry name" value="Chaperone protein DnaK HSP70"/>
    <property type="match status" value="1"/>
</dbReference>
<evidence type="ECO:0000256" key="7">
    <source>
        <dbReference type="SAM" id="SignalP"/>
    </source>
</evidence>